<dbReference type="PRINTS" id="PR00033">
    <property type="entry name" value="HTHASNC"/>
</dbReference>
<evidence type="ECO:0000313" key="6">
    <source>
        <dbReference type="Proteomes" id="UP000198882"/>
    </source>
</evidence>
<feature type="domain" description="HTH asnC-type" evidence="4">
    <location>
        <begin position="4"/>
        <end position="66"/>
    </location>
</feature>
<reference evidence="6" key="1">
    <citation type="submission" date="2016-10" db="EMBL/GenBank/DDBJ databases">
        <authorList>
            <person name="Varghese N."/>
            <person name="Submissions S."/>
        </authorList>
    </citation>
    <scope>NUCLEOTIDE SEQUENCE [LARGE SCALE GENOMIC DNA]</scope>
    <source>
        <strain evidence="6">B4,CECT 8067,JCM 17497</strain>
    </source>
</reference>
<organism evidence="5 6">
    <name type="scientific">Natronorubrum texcoconense</name>
    <dbReference type="NCBI Taxonomy" id="1095776"/>
    <lineage>
        <taxon>Archaea</taxon>
        <taxon>Methanobacteriati</taxon>
        <taxon>Methanobacteriota</taxon>
        <taxon>Stenosarchaea group</taxon>
        <taxon>Halobacteria</taxon>
        <taxon>Halobacteriales</taxon>
        <taxon>Natrialbaceae</taxon>
        <taxon>Natronorubrum</taxon>
    </lineage>
</organism>
<sequence>MRELDDTDLEILDLLLENARRPYKEIAEQVDLTPPAVSDRISRLEEQGIVQGFTIDVDREKLRGEVPVLVELEAKPDAVDDVYAAATELPGVDSVSEAMDGRVIVRATVPDATARSWLETELDLAWLSGYDVTLLARSDRVAGLSAAGFSLECVVCDKQITGDGVTRTVAGEVKTFCCPSCEARYVEEYESRREALE</sequence>
<dbReference type="PANTHER" id="PTHR43413">
    <property type="entry name" value="TRANSCRIPTIONAL REGULATOR, ASNC FAMILY"/>
    <property type="match status" value="1"/>
</dbReference>
<dbReference type="Pfam" id="PF24273">
    <property type="entry name" value="TRASH_HVO_1752_C"/>
    <property type="match status" value="1"/>
</dbReference>
<dbReference type="SUPFAM" id="SSF46785">
    <property type="entry name" value="Winged helix' DNA-binding domain"/>
    <property type="match status" value="1"/>
</dbReference>
<dbReference type="InterPro" id="IPR019888">
    <property type="entry name" value="Tscrpt_reg_AsnC-like"/>
</dbReference>
<keyword evidence="2 5" id="KW-0238">DNA-binding</keyword>
<keyword evidence="6" id="KW-1185">Reference proteome</keyword>
<dbReference type="STRING" id="1095776.SAMN04515672_0662"/>
<dbReference type="SMART" id="SM00344">
    <property type="entry name" value="HTH_ASNC"/>
    <property type="match status" value="1"/>
</dbReference>
<dbReference type="InterPro" id="IPR056526">
    <property type="entry name" value="TRASH_HVO_1752"/>
</dbReference>
<proteinExistence type="predicted"/>
<dbReference type="OrthoDB" id="33200at2157"/>
<dbReference type="InterPro" id="IPR050684">
    <property type="entry name" value="HTH-Siroheme_Decarb"/>
</dbReference>
<evidence type="ECO:0000256" key="3">
    <source>
        <dbReference type="ARBA" id="ARBA00023163"/>
    </source>
</evidence>
<evidence type="ECO:0000259" key="4">
    <source>
        <dbReference type="PROSITE" id="PS50956"/>
    </source>
</evidence>
<dbReference type="Pfam" id="PF13412">
    <property type="entry name" value="HTH_24"/>
    <property type="match status" value="1"/>
</dbReference>
<dbReference type="Gene3D" id="1.10.10.10">
    <property type="entry name" value="Winged helix-like DNA-binding domain superfamily/Winged helix DNA-binding domain"/>
    <property type="match status" value="1"/>
</dbReference>
<dbReference type="RefSeq" id="WP_090303167.1">
    <property type="nucleotide sequence ID" value="NZ_FNFE01000001.1"/>
</dbReference>
<accession>A0A1G8TYT5</accession>
<evidence type="ECO:0000313" key="5">
    <source>
        <dbReference type="EMBL" id="SDJ46708.1"/>
    </source>
</evidence>
<gene>
    <name evidence="5" type="ORF">SAMN04515672_0662</name>
</gene>
<dbReference type="GO" id="GO:0043565">
    <property type="term" value="F:sequence-specific DNA binding"/>
    <property type="evidence" value="ECO:0007669"/>
    <property type="project" value="InterPro"/>
</dbReference>
<dbReference type="InterPro" id="IPR000485">
    <property type="entry name" value="AsnC-type_HTH_dom"/>
</dbReference>
<keyword evidence="3" id="KW-0804">Transcription</keyword>
<evidence type="ECO:0000256" key="1">
    <source>
        <dbReference type="ARBA" id="ARBA00023015"/>
    </source>
</evidence>
<dbReference type="EMBL" id="FNFE01000001">
    <property type="protein sequence ID" value="SDJ46708.1"/>
    <property type="molecule type" value="Genomic_DNA"/>
</dbReference>
<dbReference type="InterPro" id="IPR036388">
    <property type="entry name" value="WH-like_DNA-bd_sf"/>
</dbReference>
<dbReference type="InterPro" id="IPR036390">
    <property type="entry name" value="WH_DNA-bd_sf"/>
</dbReference>
<dbReference type="Proteomes" id="UP000198882">
    <property type="component" value="Unassembled WGS sequence"/>
</dbReference>
<dbReference type="PANTHER" id="PTHR43413:SF4">
    <property type="entry name" value="HTH-TYPE TRANSCRIPTIONAL REGULATOR LYSM"/>
    <property type="match status" value="1"/>
</dbReference>
<dbReference type="PROSITE" id="PS50956">
    <property type="entry name" value="HTH_ASNC_2"/>
    <property type="match status" value="1"/>
</dbReference>
<dbReference type="AlphaFoldDB" id="A0A1G8TYT5"/>
<protein>
    <submittedName>
        <fullName evidence="5">DNA-binding transcriptional regulator, Lrp family</fullName>
    </submittedName>
</protein>
<keyword evidence="1" id="KW-0805">Transcription regulation</keyword>
<evidence type="ECO:0000256" key="2">
    <source>
        <dbReference type="ARBA" id="ARBA00023125"/>
    </source>
</evidence>
<name>A0A1G8TYT5_9EURY</name>